<dbReference type="InterPro" id="IPR011332">
    <property type="entry name" value="Ribosomal_zn-bd"/>
</dbReference>
<dbReference type="GO" id="GO:0008270">
    <property type="term" value="F:zinc ion binding"/>
    <property type="evidence" value="ECO:0007669"/>
    <property type="project" value="UniProtKB-KW"/>
</dbReference>
<feature type="compositionally biased region" description="Low complexity" evidence="9">
    <location>
        <begin position="498"/>
        <end position="548"/>
    </location>
</feature>
<gene>
    <name evidence="13" type="ORF">HMPREF1120_02703</name>
</gene>
<keyword evidence="6" id="KW-0694">RNA-binding</keyword>
<evidence type="ECO:0000256" key="1">
    <source>
        <dbReference type="ARBA" id="ARBA00009805"/>
    </source>
</evidence>
<dbReference type="GO" id="GO:0005975">
    <property type="term" value="P:carbohydrate metabolic process"/>
    <property type="evidence" value="ECO:0007669"/>
    <property type="project" value="InterPro"/>
</dbReference>
<dbReference type="PANTHER" id="PTHR10963">
    <property type="entry name" value="GLYCOSYL HYDROLASE-RELATED"/>
    <property type="match status" value="1"/>
</dbReference>
<keyword evidence="8" id="KW-0687">Ribonucleoprotein</keyword>
<dbReference type="Pfam" id="PF01476">
    <property type="entry name" value="LysM"/>
    <property type="match status" value="2"/>
</dbReference>
<dbReference type="InterPro" id="IPR000757">
    <property type="entry name" value="Beta-glucanase-like"/>
</dbReference>
<feature type="domain" description="LysM" evidence="12">
    <location>
        <begin position="427"/>
        <end position="471"/>
    </location>
</feature>
<dbReference type="PROSITE" id="PS51762">
    <property type="entry name" value="GH16_2"/>
    <property type="match status" value="1"/>
</dbReference>
<dbReference type="RefSeq" id="XP_009154996.1">
    <property type="nucleotide sequence ID" value="XM_009156748.1"/>
</dbReference>
<sequence length="771" mass="78799">MMAIHTYLRTALLLGAAVVGLASADACNPLNGPCPAIPGLATSTYSIDFTQQTTTPSDWILADAATVNYGAPNGANFTFAKRYDAPYIWSRFYVLFGRIEVVLKAAPGAGIITGAVMMSDDLDEIDWEWSGNNFAGSNGKVQTNFFGKGITGYYDRGSTPAVNNPQDQFHTYALDWSPDALTWSIDGQNVRTLKNSHATSGEYQFPQTPSRLHLGVWCAGDPGNNGATVAWGGGPTNFSQAPFSAYVKSVKITTSSPCSTWQYPNPFDGTYKSVVCTNQTITNTLPCTYAVAQGDDGYKIATTLGVTLAALKAANPNVNWDTLLVGQSLNVPGGNCTTSSSGSAVPSATSASSDMAAATSSANSAAVPTNSNSATLTSDATSSPSSISSSESASASIMMSGSALTAVASSTMAGSSLSSSSQSAPATVYTVVAGDTGYGIPKKLGCSFDEIFGVNPGLDWDNLLVGQTLNLPSGCTRSLTSSTLLPSSGAPTNPAQPSPSSQSASLTTETTTPPSDTPTSDNLAAASGTLPSAPAAASSSAPSITSGSTITSTCTVVASQSSVDSAATSTQEDSSLSSNSDAAAASSQPPTTKNASSQSSNSDTAAASSQAPATGSVPSTSVSMTSSNTPLSPSSPVPTAAVPSVATSSGQASVVSIPVSHTSASTTDKVNPVTPASAAKLSEQCLQLLGHNKTHTLCRRCGRRSLHIQKHTCANCGYPAAKTRKYEWSEKAKRRKTTGTGRMRSLSTVNRKFKNGFQTGTPKGARGPLKA</sequence>
<dbReference type="VEuPathDB" id="FungiDB:HMPREF1120_02703"/>
<dbReference type="GO" id="GO:0016757">
    <property type="term" value="F:glycosyltransferase activity"/>
    <property type="evidence" value="ECO:0007669"/>
    <property type="project" value="TreeGrafter"/>
</dbReference>
<feature type="region of interest" description="Disordered" evidence="9">
    <location>
        <begin position="362"/>
        <end position="387"/>
    </location>
</feature>
<evidence type="ECO:0000256" key="2">
    <source>
        <dbReference type="ARBA" id="ARBA00022723"/>
    </source>
</evidence>
<dbReference type="GO" id="GO:0031505">
    <property type="term" value="P:fungal-type cell wall organization"/>
    <property type="evidence" value="ECO:0007669"/>
    <property type="project" value="TreeGrafter"/>
</dbReference>
<dbReference type="SMART" id="SM00257">
    <property type="entry name" value="LysM"/>
    <property type="match status" value="2"/>
</dbReference>
<dbReference type="InParanoid" id="H6BQE2"/>
<evidence type="ECO:0000259" key="11">
    <source>
        <dbReference type="PROSITE" id="PS51762"/>
    </source>
</evidence>
<evidence type="ECO:0000256" key="9">
    <source>
        <dbReference type="SAM" id="MobiDB-lite"/>
    </source>
</evidence>
<dbReference type="Proteomes" id="UP000007304">
    <property type="component" value="Unassembled WGS sequence"/>
</dbReference>
<dbReference type="GO" id="GO:0003735">
    <property type="term" value="F:structural constituent of ribosome"/>
    <property type="evidence" value="ECO:0007669"/>
    <property type="project" value="InterPro"/>
</dbReference>
<keyword evidence="2" id="KW-0479">Metal-binding</keyword>
<reference evidence="13" key="1">
    <citation type="submission" date="2011-07" db="EMBL/GenBank/DDBJ databases">
        <title>The Genome Sequence of Exophiala (Wangiella) dermatitidis NIH/UT8656.</title>
        <authorList>
            <consortium name="The Broad Institute Genome Sequencing Platform"/>
            <person name="Cuomo C."/>
            <person name="Wang Z."/>
            <person name="Hunicke-Smith S."/>
            <person name="Szanislo P.J."/>
            <person name="Earl A."/>
            <person name="Young S.K."/>
            <person name="Zeng Q."/>
            <person name="Gargeya S."/>
            <person name="Fitzgerald M."/>
            <person name="Haas B."/>
            <person name="Abouelleil A."/>
            <person name="Alvarado L."/>
            <person name="Arachchi H.M."/>
            <person name="Berlin A."/>
            <person name="Brown A."/>
            <person name="Chapman S.B."/>
            <person name="Chen Z."/>
            <person name="Dunbar C."/>
            <person name="Freedman E."/>
            <person name="Gearin G."/>
            <person name="Gellesch M."/>
            <person name="Goldberg J."/>
            <person name="Griggs A."/>
            <person name="Gujja S."/>
            <person name="Heiman D."/>
            <person name="Howarth C."/>
            <person name="Larson L."/>
            <person name="Lui A."/>
            <person name="MacDonald P.J.P."/>
            <person name="Montmayeur A."/>
            <person name="Murphy C."/>
            <person name="Neiman D."/>
            <person name="Pearson M."/>
            <person name="Priest M."/>
            <person name="Roberts A."/>
            <person name="Saif S."/>
            <person name="Shea T."/>
            <person name="Shenoy N."/>
            <person name="Sisk P."/>
            <person name="Stolte C."/>
            <person name="Sykes S."/>
            <person name="Wortman J."/>
            <person name="Nusbaum C."/>
            <person name="Birren B."/>
        </authorList>
    </citation>
    <scope>NUCLEOTIDE SEQUENCE</scope>
    <source>
        <strain evidence="13">NIH/UT8656</strain>
    </source>
</reference>
<evidence type="ECO:0000256" key="3">
    <source>
        <dbReference type="ARBA" id="ARBA00022730"/>
    </source>
</evidence>
<dbReference type="InterPro" id="IPR001569">
    <property type="entry name" value="Ribosomal_eL37"/>
</dbReference>
<dbReference type="GO" id="GO:0030684">
    <property type="term" value="C:preribosome"/>
    <property type="evidence" value="ECO:0007669"/>
    <property type="project" value="UniProtKB-ARBA"/>
</dbReference>
<dbReference type="SUPFAM" id="SSF57829">
    <property type="entry name" value="Zn-binding ribosomal proteins"/>
    <property type="match status" value="1"/>
</dbReference>
<feature type="chain" id="PRO_5003603224" evidence="10">
    <location>
        <begin position="25"/>
        <end position="771"/>
    </location>
</feature>
<dbReference type="Pfam" id="PF01907">
    <property type="entry name" value="Ribosomal_L37e"/>
    <property type="match status" value="1"/>
</dbReference>
<dbReference type="SUPFAM" id="SSF54106">
    <property type="entry name" value="LysM domain"/>
    <property type="match status" value="2"/>
</dbReference>
<protein>
    <submittedName>
        <fullName evidence="13">Extracellular cell wall glucanase Crf1/allergen Asp F9</fullName>
    </submittedName>
</protein>
<evidence type="ECO:0000256" key="8">
    <source>
        <dbReference type="ARBA" id="ARBA00023274"/>
    </source>
</evidence>
<feature type="compositionally biased region" description="Polar residues" evidence="9">
    <location>
        <begin position="589"/>
        <end position="613"/>
    </location>
</feature>
<dbReference type="InterPro" id="IPR036779">
    <property type="entry name" value="LysM_dom_sf"/>
</dbReference>
<accession>H6BQE2</accession>
<dbReference type="InterPro" id="IPR011331">
    <property type="entry name" value="Ribosomal_eL37/eL43"/>
</dbReference>
<evidence type="ECO:0000313" key="14">
    <source>
        <dbReference type="Proteomes" id="UP000007304"/>
    </source>
</evidence>
<feature type="signal peptide" evidence="10">
    <location>
        <begin position="1"/>
        <end position="24"/>
    </location>
</feature>
<feature type="compositionally biased region" description="Low complexity" evidence="9">
    <location>
        <begin position="567"/>
        <end position="588"/>
    </location>
</feature>
<feature type="compositionally biased region" description="Polar residues" evidence="9">
    <location>
        <begin position="745"/>
        <end position="761"/>
    </location>
</feature>
<keyword evidence="5" id="KW-0862">Zinc</keyword>
<dbReference type="GO" id="GO:0004553">
    <property type="term" value="F:hydrolase activity, hydrolyzing O-glycosyl compounds"/>
    <property type="evidence" value="ECO:0007669"/>
    <property type="project" value="InterPro"/>
</dbReference>
<feature type="region of interest" description="Disordered" evidence="9">
    <location>
        <begin position="567"/>
        <end position="643"/>
    </location>
</feature>
<keyword evidence="4" id="KW-0863">Zinc-finger</keyword>
<dbReference type="SUPFAM" id="SSF49899">
    <property type="entry name" value="Concanavalin A-like lectins/glucanases"/>
    <property type="match status" value="1"/>
</dbReference>
<dbReference type="GO" id="GO:0022625">
    <property type="term" value="C:cytosolic large ribosomal subunit"/>
    <property type="evidence" value="ECO:0007669"/>
    <property type="project" value="UniProtKB-ARBA"/>
</dbReference>
<dbReference type="InterPro" id="IPR018392">
    <property type="entry name" value="LysM"/>
</dbReference>
<evidence type="ECO:0000256" key="10">
    <source>
        <dbReference type="SAM" id="SignalP"/>
    </source>
</evidence>
<dbReference type="OrthoDB" id="4781at2759"/>
<feature type="region of interest" description="Disordered" evidence="9">
    <location>
        <begin position="729"/>
        <end position="771"/>
    </location>
</feature>
<dbReference type="EMBL" id="JH226131">
    <property type="protein sequence ID" value="EHY54535.1"/>
    <property type="molecule type" value="Genomic_DNA"/>
</dbReference>
<keyword evidence="3" id="KW-0699">rRNA-binding</keyword>
<evidence type="ECO:0000256" key="4">
    <source>
        <dbReference type="ARBA" id="ARBA00022771"/>
    </source>
</evidence>
<dbReference type="HOGENOM" id="CLU_353743_0_0_1"/>
<dbReference type="FunFam" id="2.20.25.30:FF:000001">
    <property type="entry name" value="Ribosomal protein L37"/>
    <property type="match status" value="1"/>
</dbReference>
<feature type="domain" description="GH16" evidence="11">
    <location>
        <begin position="21"/>
        <end position="240"/>
    </location>
</feature>
<dbReference type="Pfam" id="PF00722">
    <property type="entry name" value="Glyco_hydro_16"/>
    <property type="match status" value="1"/>
</dbReference>
<feature type="region of interest" description="Disordered" evidence="9">
    <location>
        <begin position="480"/>
        <end position="548"/>
    </location>
</feature>
<feature type="domain" description="LysM" evidence="12">
    <location>
        <begin position="287"/>
        <end position="331"/>
    </location>
</feature>
<dbReference type="GO" id="GO:0009277">
    <property type="term" value="C:fungal-type cell wall"/>
    <property type="evidence" value="ECO:0007669"/>
    <property type="project" value="TreeGrafter"/>
</dbReference>
<evidence type="ECO:0000256" key="6">
    <source>
        <dbReference type="ARBA" id="ARBA00022884"/>
    </source>
</evidence>
<evidence type="ECO:0000256" key="5">
    <source>
        <dbReference type="ARBA" id="ARBA00022833"/>
    </source>
</evidence>
<dbReference type="Gene3D" id="2.60.120.200">
    <property type="match status" value="1"/>
</dbReference>
<feature type="compositionally biased region" description="Low complexity" evidence="9">
    <location>
        <begin position="614"/>
        <end position="643"/>
    </location>
</feature>
<dbReference type="GeneID" id="20307342"/>
<dbReference type="Gene3D" id="3.10.350.10">
    <property type="entry name" value="LysM domain"/>
    <property type="match status" value="2"/>
</dbReference>
<keyword evidence="7" id="KW-0689">Ribosomal protein</keyword>
<dbReference type="CDD" id="cd00118">
    <property type="entry name" value="LysM"/>
    <property type="match status" value="2"/>
</dbReference>
<dbReference type="CDD" id="cd02183">
    <property type="entry name" value="GH16_fungal_CRH1_transglycosylase"/>
    <property type="match status" value="1"/>
</dbReference>
<evidence type="ECO:0000313" key="13">
    <source>
        <dbReference type="EMBL" id="EHY54535.1"/>
    </source>
</evidence>
<dbReference type="GO" id="GO:0006412">
    <property type="term" value="P:translation"/>
    <property type="evidence" value="ECO:0007669"/>
    <property type="project" value="InterPro"/>
</dbReference>
<keyword evidence="10" id="KW-0732">Signal</keyword>
<dbReference type="STRING" id="858893.H6BQE2"/>
<organism evidence="13 14">
    <name type="scientific">Exophiala dermatitidis (strain ATCC 34100 / CBS 525.76 / NIH/UT8656)</name>
    <name type="common">Black yeast</name>
    <name type="synonym">Wangiella dermatitidis</name>
    <dbReference type="NCBI Taxonomy" id="858893"/>
    <lineage>
        <taxon>Eukaryota</taxon>
        <taxon>Fungi</taxon>
        <taxon>Dikarya</taxon>
        <taxon>Ascomycota</taxon>
        <taxon>Pezizomycotina</taxon>
        <taxon>Eurotiomycetes</taxon>
        <taxon>Chaetothyriomycetidae</taxon>
        <taxon>Chaetothyriales</taxon>
        <taxon>Herpotrichiellaceae</taxon>
        <taxon>Exophiala</taxon>
    </lineage>
</organism>
<dbReference type="GO" id="GO:0019843">
    <property type="term" value="F:rRNA binding"/>
    <property type="evidence" value="ECO:0007669"/>
    <property type="project" value="UniProtKB-KW"/>
</dbReference>
<dbReference type="InterPro" id="IPR050546">
    <property type="entry name" value="Glycosyl_Hydrlase_16"/>
</dbReference>
<dbReference type="eggNOG" id="KOG3475">
    <property type="taxonomic scope" value="Eukaryota"/>
</dbReference>
<name>H6BQE2_EXODN</name>
<proteinExistence type="inferred from homology"/>
<dbReference type="PROSITE" id="PS51782">
    <property type="entry name" value="LYSM"/>
    <property type="match status" value="2"/>
</dbReference>
<dbReference type="OMA" id="RYDAPYI"/>
<evidence type="ECO:0000256" key="7">
    <source>
        <dbReference type="ARBA" id="ARBA00022980"/>
    </source>
</evidence>
<evidence type="ECO:0000259" key="12">
    <source>
        <dbReference type="PROSITE" id="PS51782"/>
    </source>
</evidence>
<dbReference type="AlphaFoldDB" id="H6BQE2"/>
<dbReference type="InterPro" id="IPR013320">
    <property type="entry name" value="ConA-like_dom_sf"/>
</dbReference>
<keyword evidence="14" id="KW-1185">Reference proteome</keyword>
<dbReference type="Gene3D" id="2.20.25.30">
    <property type="match status" value="1"/>
</dbReference>
<dbReference type="PANTHER" id="PTHR10963:SF68">
    <property type="entry name" value="GLYCOSIDASE CRH1-RELATED"/>
    <property type="match status" value="1"/>
</dbReference>
<comment type="similarity">
    <text evidence="1">Belongs to the eukaryotic ribosomal protein eL37 family.</text>
</comment>